<keyword evidence="1" id="KW-0812">Transmembrane</keyword>
<protein>
    <submittedName>
        <fullName evidence="2">Uncharacterized protein</fullName>
    </submittedName>
</protein>
<dbReference type="EMBL" id="FMZZ01000012">
    <property type="protein sequence ID" value="SDD50118.1"/>
    <property type="molecule type" value="Genomic_DNA"/>
</dbReference>
<evidence type="ECO:0000313" key="3">
    <source>
        <dbReference type="Proteomes" id="UP000199501"/>
    </source>
</evidence>
<dbReference type="AlphaFoldDB" id="A0A1G6V973"/>
<accession>A0A1G6V973</accession>
<keyword evidence="1" id="KW-1133">Transmembrane helix</keyword>
<keyword evidence="3" id="KW-1185">Reference proteome</keyword>
<reference evidence="3" key="1">
    <citation type="submission" date="2016-10" db="EMBL/GenBank/DDBJ databases">
        <authorList>
            <person name="Varghese N."/>
            <person name="Submissions S."/>
        </authorList>
    </citation>
    <scope>NUCLEOTIDE SEQUENCE [LARGE SCALE GENOMIC DNA]</scope>
    <source>
        <strain evidence="3">IBRC-M 10403</strain>
    </source>
</reference>
<dbReference type="STRING" id="1271860.SAMN05216174_1122"/>
<dbReference type="Proteomes" id="UP000199501">
    <property type="component" value="Unassembled WGS sequence"/>
</dbReference>
<organism evidence="2 3">
    <name type="scientific">Actinokineospora iranica</name>
    <dbReference type="NCBI Taxonomy" id="1271860"/>
    <lineage>
        <taxon>Bacteria</taxon>
        <taxon>Bacillati</taxon>
        <taxon>Actinomycetota</taxon>
        <taxon>Actinomycetes</taxon>
        <taxon>Pseudonocardiales</taxon>
        <taxon>Pseudonocardiaceae</taxon>
        <taxon>Actinokineospora</taxon>
    </lineage>
</organism>
<feature type="transmembrane region" description="Helical" evidence="1">
    <location>
        <begin position="6"/>
        <end position="25"/>
    </location>
</feature>
<sequence>MGTKTSSGLGGLIVVGALVTGFLVFTEQGQEVLDSLGVEPESAPGDIIVPPDQISRIKECTPEVLTKDKRCKNLAVLPVDAAKMPYIARHTQQAWAAGHPALLHRGEEGAGEAKRALACTTRVKVELKPASCDEYPVRHEASFYRVEVEDLHPFSVVAENVKLAAV</sequence>
<evidence type="ECO:0000313" key="2">
    <source>
        <dbReference type="EMBL" id="SDD50118.1"/>
    </source>
</evidence>
<gene>
    <name evidence="2" type="ORF">SAMN05216174_1122</name>
</gene>
<dbReference type="OrthoDB" id="2751008at2"/>
<evidence type="ECO:0000256" key="1">
    <source>
        <dbReference type="SAM" id="Phobius"/>
    </source>
</evidence>
<keyword evidence="1" id="KW-0472">Membrane</keyword>
<name>A0A1G6V973_9PSEU</name>
<dbReference type="RefSeq" id="WP_139190907.1">
    <property type="nucleotide sequence ID" value="NZ_FMZZ01000012.1"/>
</dbReference>
<proteinExistence type="predicted"/>